<dbReference type="Proteomes" id="UP000233551">
    <property type="component" value="Unassembled WGS sequence"/>
</dbReference>
<dbReference type="EMBL" id="PGOL01000861">
    <property type="protein sequence ID" value="PKI63984.1"/>
    <property type="molecule type" value="Genomic_DNA"/>
</dbReference>
<proteinExistence type="predicted"/>
<protein>
    <submittedName>
        <fullName evidence="2">Uncharacterized protein</fullName>
    </submittedName>
</protein>
<evidence type="ECO:0000313" key="3">
    <source>
        <dbReference type="Proteomes" id="UP000233551"/>
    </source>
</evidence>
<accession>A0A2I0K610</accession>
<keyword evidence="1" id="KW-0472">Membrane</keyword>
<reference evidence="2 3" key="1">
    <citation type="submission" date="2017-11" db="EMBL/GenBank/DDBJ databases">
        <title>De-novo sequencing of pomegranate (Punica granatum L.) genome.</title>
        <authorList>
            <person name="Akparov Z."/>
            <person name="Amiraslanov A."/>
            <person name="Hajiyeva S."/>
            <person name="Abbasov M."/>
            <person name="Kaur K."/>
            <person name="Hamwieh A."/>
            <person name="Solovyev V."/>
            <person name="Salamov A."/>
            <person name="Braich B."/>
            <person name="Kosarev P."/>
            <person name="Mahmoud A."/>
            <person name="Hajiyev E."/>
            <person name="Babayeva S."/>
            <person name="Izzatullayeva V."/>
            <person name="Mammadov A."/>
            <person name="Mammadov A."/>
            <person name="Sharifova S."/>
            <person name="Ojaghi J."/>
            <person name="Eynullazada K."/>
            <person name="Bayramov B."/>
            <person name="Abdulazimova A."/>
            <person name="Shahmuradov I."/>
        </authorList>
    </citation>
    <scope>NUCLEOTIDE SEQUENCE [LARGE SCALE GENOMIC DNA]</scope>
    <source>
        <strain evidence="3">cv. AG2017</strain>
        <tissue evidence="2">Leaf</tissue>
    </source>
</reference>
<dbReference type="AlphaFoldDB" id="A0A2I0K610"/>
<keyword evidence="1" id="KW-1133">Transmembrane helix</keyword>
<name>A0A2I0K610_PUNGR</name>
<organism evidence="2 3">
    <name type="scientific">Punica granatum</name>
    <name type="common">Pomegranate</name>
    <dbReference type="NCBI Taxonomy" id="22663"/>
    <lineage>
        <taxon>Eukaryota</taxon>
        <taxon>Viridiplantae</taxon>
        <taxon>Streptophyta</taxon>
        <taxon>Embryophyta</taxon>
        <taxon>Tracheophyta</taxon>
        <taxon>Spermatophyta</taxon>
        <taxon>Magnoliopsida</taxon>
        <taxon>eudicotyledons</taxon>
        <taxon>Gunneridae</taxon>
        <taxon>Pentapetalae</taxon>
        <taxon>rosids</taxon>
        <taxon>malvids</taxon>
        <taxon>Myrtales</taxon>
        <taxon>Lythraceae</taxon>
        <taxon>Punica</taxon>
    </lineage>
</organism>
<evidence type="ECO:0000256" key="1">
    <source>
        <dbReference type="SAM" id="Phobius"/>
    </source>
</evidence>
<keyword evidence="3" id="KW-1185">Reference proteome</keyword>
<evidence type="ECO:0000313" key="2">
    <source>
        <dbReference type="EMBL" id="PKI63984.1"/>
    </source>
</evidence>
<comment type="caution">
    <text evidence="2">The sequence shown here is derived from an EMBL/GenBank/DDBJ whole genome shotgun (WGS) entry which is preliminary data.</text>
</comment>
<feature type="transmembrane region" description="Helical" evidence="1">
    <location>
        <begin position="60"/>
        <end position="83"/>
    </location>
</feature>
<sequence>MGIKNLFLEGTGEGPISINLAQTSEGSSAGGSPIRGVPLLLILSNILECSSTATVQGIRVIFMTGVVIICVDLGGCSLGGVALHGQRRRRTGDELD</sequence>
<keyword evidence="1" id="KW-0812">Transmembrane</keyword>
<gene>
    <name evidence="2" type="ORF">CRG98_015660</name>
</gene>